<comment type="subcellular location">
    <subcellularLocation>
        <location evidence="1">Nucleus</location>
    </subcellularLocation>
</comment>
<dbReference type="InterPro" id="IPR036910">
    <property type="entry name" value="HMG_box_dom_sf"/>
</dbReference>
<sequence length="86" mass="10264">MAEKDRTRNDSEMQNDVPPKMPPKEVVLGREKRRKQIKDPNVPKRSLTFCNDERTKLRALYPEYRVGDIAKKLRKKWSEIKPEIKN</sequence>
<feature type="compositionally biased region" description="Basic and acidic residues" evidence="5">
    <location>
        <begin position="1"/>
        <end position="11"/>
    </location>
</feature>
<proteinExistence type="inferred from homology"/>
<dbReference type="InterPro" id="IPR050342">
    <property type="entry name" value="HMGB"/>
</dbReference>
<dbReference type="GO" id="GO:0005634">
    <property type="term" value="C:nucleus"/>
    <property type="evidence" value="ECO:0007669"/>
    <property type="project" value="UniProtKB-SubCell"/>
</dbReference>
<dbReference type="PANTHER" id="PTHR48112">
    <property type="entry name" value="HIGH MOBILITY GROUP PROTEIN DSP1"/>
    <property type="match status" value="1"/>
</dbReference>
<dbReference type="InterPro" id="IPR009071">
    <property type="entry name" value="HMG_box_dom"/>
</dbReference>
<keyword evidence="4" id="KW-0539">Nucleus</keyword>
<evidence type="ECO:0000256" key="4">
    <source>
        <dbReference type="ARBA" id="ARBA00023242"/>
    </source>
</evidence>
<accession>A0A9Q0NGL6</accession>
<feature type="region of interest" description="Disordered" evidence="5">
    <location>
        <begin position="1"/>
        <end position="24"/>
    </location>
</feature>
<reference evidence="7" key="1">
    <citation type="submission" date="2022-07" db="EMBL/GenBank/DDBJ databases">
        <authorList>
            <person name="Trinca V."/>
            <person name="Uliana J.V.C."/>
            <person name="Torres T.T."/>
            <person name="Ward R.J."/>
            <person name="Monesi N."/>
        </authorList>
    </citation>
    <scope>NUCLEOTIDE SEQUENCE</scope>
    <source>
        <strain evidence="7">HSMRA1968</strain>
        <tissue evidence="7">Whole embryos</tissue>
    </source>
</reference>
<dbReference type="PRINTS" id="PR00886">
    <property type="entry name" value="HIGHMOBLTY12"/>
</dbReference>
<evidence type="ECO:0000313" key="8">
    <source>
        <dbReference type="Proteomes" id="UP001151699"/>
    </source>
</evidence>
<evidence type="ECO:0000313" key="7">
    <source>
        <dbReference type="EMBL" id="KAJ6649156.1"/>
    </source>
</evidence>
<dbReference type="AlphaFoldDB" id="A0A9Q0NGL6"/>
<gene>
    <name evidence="7" type="primary">Dsp1_0</name>
    <name evidence="7" type="ORF">Bhyg_04389</name>
</gene>
<dbReference type="OrthoDB" id="1919336at2759"/>
<keyword evidence="8" id="KW-1185">Reference proteome</keyword>
<dbReference type="EMBL" id="WJQU01000001">
    <property type="protein sequence ID" value="KAJ6649156.1"/>
    <property type="molecule type" value="Genomic_DNA"/>
</dbReference>
<dbReference type="PANTHER" id="PTHR48112:SF32">
    <property type="entry name" value="HIGH MOBILITY GROUP PROTEIN B3"/>
    <property type="match status" value="1"/>
</dbReference>
<protein>
    <submittedName>
        <fullName evidence="7">High mobility group protein DSP1</fullName>
    </submittedName>
</protein>
<evidence type="ECO:0000256" key="5">
    <source>
        <dbReference type="SAM" id="MobiDB-lite"/>
    </source>
</evidence>
<keyword evidence="3" id="KW-0238">DNA-binding</keyword>
<organism evidence="7 8">
    <name type="scientific">Pseudolycoriella hygida</name>
    <dbReference type="NCBI Taxonomy" id="35572"/>
    <lineage>
        <taxon>Eukaryota</taxon>
        <taxon>Metazoa</taxon>
        <taxon>Ecdysozoa</taxon>
        <taxon>Arthropoda</taxon>
        <taxon>Hexapoda</taxon>
        <taxon>Insecta</taxon>
        <taxon>Pterygota</taxon>
        <taxon>Neoptera</taxon>
        <taxon>Endopterygota</taxon>
        <taxon>Diptera</taxon>
        <taxon>Nematocera</taxon>
        <taxon>Sciaroidea</taxon>
        <taxon>Sciaridae</taxon>
        <taxon>Pseudolycoriella</taxon>
    </lineage>
</organism>
<comment type="similarity">
    <text evidence="2">Belongs to the HMGB family.</text>
</comment>
<evidence type="ECO:0000256" key="2">
    <source>
        <dbReference type="ARBA" id="ARBA00008774"/>
    </source>
</evidence>
<evidence type="ECO:0000256" key="3">
    <source>
        <dbReference type="ARBA" id="ARBA00023125"/>
    </source>
</evidence>
<feature type="domain" description="HMG box" evidence="6">
    <location>
        <begin position="48"/>
        <end position="85"/>
    </location>
</feature>
<dbReference type="SUPFAM" id="SSF47095">
    <property type="entry name" value="HMG-box"/>
    <property type="match status" value="1"/>
</dbReference>
<dbReference type="Proteomes" id="UP001151699">
    <property type="component" value="Chromosome A"/>
</dbReference>
<evidence type="ECO:0000259" key="6">
    <source>
        <dbReference type="Pfam" id="PF00505"/>
    </source>
</evidence>
<dbReference type="Pfam" id="PF00505">
    <property type="entry name" value="HMG_box"/>
    <property type="match status" value="1"/>
</dbReference>
<evidence type="ECO:0000256" key="1">
    <source>
        <dbReference type="ARBA" id="ARBA00004123"/>
    </source>
</evidence>
<dbReference type="Gene3D" id="1.10.30.10">
    <property type="entry name" value="High mobility group box domain"/>
    <property type="match status" value="1"/>
</dbReference>
<comment type="caution">
    <text evidence="7">The sequence shown here is derived from an EMBL/GenBank/DDBJ whole genome shotgun (WGS) entry which is preliminary data.</text>
</comment>
<name>A0A9Q0NGL6_9DIPT</name>
<dbReference type="GO" id="GO:0003677">
    <property type="term" value="F:DNA binding"/>
    <property type="evidence" value="ECO:0007669"/>
    <property type="project" value="UniProtKB-KW"/>
</dbReference>